<dbReference type="NCBIfam" id="TIGR00254">
    <property type="entry name" value="GGDEF"/>
    <property type="match status" value="1"/>
</dbReference>
<dbReference type="AlphaFoldDB" id="A0A1N6DQ00"/>
<dbReference type="RefSeq" id="WP_074200658.1">
    <property type="nucleotide sequence ID" value="NZ_FSRE01000001.1"/>
</dbReference>
<protein>
    <recommendedName>
        <fullName evidence="1">diguanylate cyclase</fullName>
        <ecNumber evidence="1">2.7.7.65</ecNumber>
    </recommendedName>
</protein>
<evidence type="ECO:0000313" key="5">
    <source>
        <dbReference type="Proteomes" id="UP000198461"/>
    </source>
</evidence>
<dbReference type="PANTHER" id="PTHR45138">
    <property type="entry name" value="REGULATORY COMPONENTS OF SENSORY TRANSDUCTION SYSTEM"/>
    <property type="match status" value="1"/>
</dbReference>
<name>A0A1N6DQ00_9GAMM</name>
<organism evidence="4 5">
    <name type="scientific">Sulfurivirga caldicuralii</name>
    <dbReference type="NCBI Taxonomy" id="364032"/>
    <lineage>
        <taxon>Bacteria</taxon>
        <taxon>Pseudomonadati</taxon>
        <taxon>Pseudomonadota</taxon>
        <taxon>Gammaproteobacteria</taxon>
        <taxon>Thiotrichales</taxon>
        <taxon>Piscirickettsiaceae</taxon>
        <taxon>Sulfurivirga</taxon>
    </lineage>
</organism>
<comment type="catalytic activity">
    <reaction evidence="2">
        <text>2 GTP = 3',3'-c-di-GMP + 2 diphosphate</text>
        <dbReference type="Rhea" id="RHEA:24898"/>
        <dbReference type="ChEBI" id="CHEBI:33019"/>
        <dbReference type="ChEBI" id="CHEBI:37565"/>
        <dbReference type="ChEBI" id="CHEBI:58805"/>
        <dbReference type="EC" id="2.7.7.65"/>
    </reaction>
</comment>
<dbReference type="InterPro" id="IPR043128">
    <property type="entry name" value="Rev_trsase/Diguanyl_cyclase"/>
</dbReference>
<dbReference type="Gene3D" id="1.20.120.30">
    <property type="entry name" value="Aspartate receptor, ligand-binding domain"/>
    <property type="match status" value="1"/>
</dbReference>
<evidence type="ECO:0000256" key="1">
    <source>
        <dbReference type="ARBA" id="ARBA00012528"/>
    </source>
</evidence>
<dbReference type="Pfam" id="PF00990">
    <property type="entry name" value="GGDEF"/>
    <property type="match status" value="1"/>
</dbReference>
<dbReference type="PROSITE" id="PS50887">
    <property type="entry name" value="GGDEF"/>
    <property type="match status" value="1"/>
</dbReference>
<dbReference type="GO" id="GO:0052621">
    <property type="term" value="F:diguanylate cyclase activity"/>
    <property type="evidence" value="ECO:0007669"/>
    <property type="project" value="UniProtKB-EC"/>
</dbReference>
<proteinExistence type="predicted"/>
<dbReference type="InterPro" id="IPR050469">
    <property type="entry name" value="Diguanylate_Cyclase"/>
</dbReference>
<evidence type="ECO:0000313" key="4">
    <source>
        <dbReference type="EMBL" id="SIN72872.1"/>
    </source>
</evidence>
<evidence type="ECO:0000259" key="3">
    <source>
        <dbReference type="PROSITE" id="PS50887"/>
    </source>
</evidence>
<dbReference type="InterPro" id="IPR029787">
    <property type="entry name" value="Nucleotide_cyclase"/>
</dbReference>
<accession>A0A1N6DQ00</accession>
<gene>
    <name evidence="4" type="ORF">SAMN05443662_0337</name>
</gene>
<dbReference type="OrthoDB" id="9803824at2"/>
<dbReference type="PANTHER" id="PTHR45138:SF9">
    <property type="entry name" value="DIGUANYLATE CYCLASE DGCM-RELATED"/>
    <property type="match status" value="1"/>
</dbReference>
<sequence>MFDILHIKHALGFGEREAELLRAVYPQWRAAWTEQRAAIIAWAREEAIDGRVLSLLDDSLFPYLIASGAEIAFAEIYQRIVELERRGVPEYQDHLLLSRVREAFIDFAEAQDNRRLAQILCHLVDLVQSILAITYQLEALVARFQERAEYEVARIRRLYALIDRPAPEVLLNAFTDHQAWKIRAFRYALGEKETGQSELDPAKCRLGRWLQQGGWSFIPESEREAFDAAHRQVHDIAAQIVEYARTGDVEGLLTHLWAMEAASEAIGQELLKVIDSHFVTAATLDPLTDLPNRRSFELDAVKLLRLGKRHNLYVAVHLLDIDLFKRVNDTLGHAVGDQVLKGLVEMLQPLLRKEDRLYRWGGEEFVLLTLHEDARGAEAFAQRLLSRYDPSELQKRLALPWPITFSLGSLLIPPDFAELPPEGRLFDAVDQLLYRAKENGRNQAWFGIVNEKGYLREDTVHRV</sequence>
<dbReference type="GO" id="GO:0043709">
    <property type="term" value="P:cell adhesion involved in single-species biofilm formation"/>
    <property type="evidence" value="ECO:0007669"/>
    <property type="project" value="TreeGrafter"/>
</dbReference>
<keyword evidence="5" id="KW-1185">Reference proteome</keyword>
<dbReference type="Proteomes" id="UP000198461">
    <property type="component" value="Unassembled WGS sequence"/>
</dbReference>
<dbReference type="Gene3D" id="3.30.70.270">
    <property type="match status" value="1"/>
</dbReference>
<dbReference type="SMART" id="SM00267">
    <property type="entry name" value="GGDEF"/>
    <property type="match status" value="1"/>
</dbReference>
<dbReference type="SUPFAM" id="SSF55073">
    <property type="entry name" value="Nucleotide cyclase"/>
    <property type="match status" value="1"/>
</dbReference>
<dbReference type="InterPro" id="IPR025991">
    <property type="entry name" value="Chemoreceptor_zinc-bind_dom"/>
</dbReference>
<dbReference type="GO" id="GO:0005886">
    <property type="term" value="C:plasma membrane"/>
    <property type="evidence" value="ECO:0007669"/>
    <property type="project" value="TreeGrafter"/>
</dbReference>
<dbReference type="CDD" id="cd01949">
    <property type="entry name" value="GGDEF"/>
    <property type="match status" value="1"/>
</dbReference>
<evidence type="ECO:0000256" key="2">
    <source>
        <dbReference type="ARBA" id="ARBA00034247"/>
    </source>
</evidence>
<dbReference type="EMBL" id="FSRE01000001">
    <property type="protein sequence ID" value="SIN72872.1"/>
    <property type="molecule type" value="Genomic_DNA"/>
</dbReference>
<dbReference type="InterPro" id="IPR000160">
    <property type="entry name" value="GGDEF_dom"/>
</dbReference>
<dbReference type="EC" id="2.7.7.65" evidence="1"/>
<feature type="domain" description="GGDEF" evidence="3">
    <location>
        <begin position="312"/>
        <end position="449"/>
    </location>
</feature>
<dbReference type="GO" id="GO:1902201">
    <property type="term" value="P:negative regulation of bacterial-type flagellum-dependent cell motility"/>
    <property type="evidence" value="ECO:0007669"/>
    <property type="project" value="TreeGrafter"/>
</dbReference>
<dbReference type="Pfam" id="PF13682">
    <property type="entry name" value="CZB"/>
    <property type="match status" value="1"/>
</dbReference>
<dbReference type="STRING" id="364032.SAMN05443662_0337"/>
<reference evidence="4 5" key="1">
    <citation type="submission" date="2016-11" db="EMBL/GenBank/DDBJ databases">
        <authorList>
            <person name="Jaros S."/>
            <person name="Januszkiewicz K."/>
            <person name="Wedrychowicz H."/>
        </authorList>
    </citation>
    <scope>NUCLEOTIDE SEQUENCE [LARGE SCALE GENOMIC DNA]</scope>
    <source>
        <strain evidence="4 5">DSM 17737</strain>
    </source>
</reference>